<comment type="caution">
    <text evidence="1">The sequence shown here is derived from an EMBL/GenBank/DDBJ whole genome shotgun (WGS) entry which is preliminary data.</text>
</comment>
<evidence type="ECO:0000313" key="1">
    <source>
        <dbReference type="EMBL" id="MEW9922429.1"/>
    </source>
</evidence>
<name>A0ABV3RU05_9RHOB</name>
<evidence type="ECO:0000313" key="2">
    <source>
        <dbReference type="Proteomes" id="UP001556098"/>
    </source>
</evidence>
<reference evidence="1 2" key="1">
    <citation type="submission" date="2024-07" db="EMBL/GenBank/DDBJ databases">
        <title>Marimonas sp.nov., isolated from tidal-flat sediment.</title>
        <authorList>
            <person name="Jayan J.N."/>
            <person name="Lee S.S."/>
        </authorList>
    </citation>
    <scope>NUCLEOTIDE SEQUENCE [LARGE SCALE GENOMIC DNA]</scope>
    <source>
        <strain evidence="1 2">MJW-29</strain>
    </source>
</reference>
<dbReference type="EMBL" id="JBFNXX010000056">
    <property type="protein sequence ID" value="MEW9922429.1"/>
    <property type="molecule type" value="Genomic_DNA"/>
</dbReference>
<evidence type="ECO:0008006" key="3">
    <source>
        <dbReference type="Google" id="ProtNLM"/>
    </source>
</evidence>
<dbReference type="RefSeq" id="WP_367880117.1">
    <property type="nucleotide sequence ID" value="NZ_JBFNXX010000056.1"/>
</dbReference>
<gene>
    <name evidence="1" type="ORF">AB2B41_22750</name>
</gene>
<sequence>MTDIPTASQVSVWRIGSIGDIWRYFRAPRKEQKQSGEFIDASIEFDAKQLRDIGLARCEMLCDAHEQTRKAYPF</sequence>
<protein>
    <recommendedName>
        <fullName evidence="3">DUF1127 domain-containing protein</fullName>
    </recommendedName>
</protein>
<accession>A0ABV3RU05</accession>
<keyword evidence="2" id="KW-1185">Reference proteome</keyword>
<proteinExistence type="predicted"/>
<dbReference type="Proteomes" id="UP001556098">
    <property type="component" value="Unassembled WGS sequence"/>
</dbReference>
<organism evidence="1 2">
    <name type="scientific">Sulfitobacter sediminis</name>
    <dbReference type="NCBI Taxonomy" id="3234186"/>
    <lineage>
        <taxon>Bacteria</taxon>
        <taxon>Pseudomonadati</taxon>
        <taxon>Pseudomonadota</taxon>
        <taxon>Alphaproteobacteria</taxon>
        <taxon>Rhodobacterales</taxon>
        <taxon>Roseobacteraceae</taxon>
        <taxon>Sulfitobacter</taxon>
    </lineage>
</organism>